<name>A0A6S6TV72_9BACT</name>
<accession>A0A6S6TV72</accession>
<evidence type="ECO:0000313" key="1">
    <source>
        <dbReference type="EMBL" id="CAA6819026.1"/>
    </source>
</evidence>
<dbReference type="EMBL" id="CACVAZ010000120">
    <property type="protein sequence ID" value="CAA6819026.1"/>
    <property type="molecule type" value="Genomic_DNA"/>
</dbReference>
<evidence type="ECO:0008006" key="2">
    <source>
        <dbReference type="Google" id="ProtNLM"/>
    </source>
</evidence>
<gene>
    <name evidence="1" type="ORF">HELGO_WM18701</name>
</gene>
<proteinExistence type="predicted"/>
<reference evidence="1" key="1">
    <citation type="submission" date="2020-01" db="EMBL/GenBank/DDBJ databases">
        <authorList>
            <person name="Meier V. D."/>
            <person name="Meier V D."/>
        </authorList>
    </citation>
    <scope>NUCLEOTIDE SEQUENCE</scope>
    <source>
        <strain evidence="1">HLG_WM_MAG_02</strain>
    </source>
</reference>
<protein>
    <recommendedName>
        <fullName evidence="2">Transposase</fullName>
    </recommendedName>
</protein>
<organism evidence="1">
    <name type="scientific">uncultured Sulfurovum sp</name>
    <dbReference type="NCBI Taxonomy" id="269237"/>
    <lineage>
        <taxon>Bacteria</taxon>
        <taxon>Pseudomonadati</taxon>
        <taxon>Campylobacterota</taxon>
        <taxon>Epsilonproteobacteria</taxon>
        <taxon>Campylobacterales</taxon>
        <taxon>Sulfurovaceae</taxon>
        <taxon>Sulfurovum</taxon>
        <taxon>environmental samples</taxon>
    </lineage>
</organism>
<sequence length="126" mass="14678">MATLISTKKSKKCYVWVSVVVTTRGRKFYFYHVSKFKSAEELLNFDLTLPKVDKIYCDGNLAYNTVYGNKIPTMQKSKFTNIVENVNSQIRDKVSYLVRKSKAHAKSIEWLDHRLAMFFVNLNLRG</sequence>
<dbReference type="AlphaFoldDB" id="A0A6S6TV72"/>